<sequence>MECIAQFAGSLAEGDRHAPWSSATFLLAAATRVGGLSDACNTATIMGAWRDEAPAEKPMICWTESNPCRT</sequence>
<dbReference type="Proteomes" id="UP000075635">
    <property type="component" value="Unassembled WGS sequence"/>
</dbReference>
<evidence type="ECO:0000313" key="2">
    <source>
        <dbReference type="Proteomes" id="UP000075635"/>
    </source>
</evidence>
<dbReference type="AlphaFoldDB" id="A0A150R4A6"/>
<dbReference type="EMBL" id="JEMB01003161">
    <property type="protein sequence ID" value="KYF75087.1"/>
    <property type="molecule type" value="Genomic_DNA"/>
</dbReference>
<name>A0A150R4A6_SORCE</name>
<protein>
    <submittedName>
        <fullName evidence="1">Uncharacterized protein</fullName>
    </submittedName>
</protein>
<reference evidence="1 2" key="1">
    <citation type="submission" date="2014-02" db="EMBL/GenBank/DDBJ databases">
        <title>The small core and large imbalanced accessory genome model reveals a collaborative survival strategy of Sorangium cellulosum strains in nature.</title>
        <authorList>
            <person name="Han K."/>
            <person name="Peng R."/>
            <person name="Blom J."/>
            <person name="Li Y.-Z."/>
        </authorList>
    </citation>
    <scope>NUCLEOTIDE SEQUENCE [LARGE SCALE GENOMIC DNA]</scope>
    <source>
        <strain evidence="1 2">So0011-07</strain>
    </source>
</reference>
<gene>
    <name evidence="1" type="ORF">BE17_46475</name>
</gene>
<proteinExistence type="predicted"/>
<organism evidence="1 2">
    <name type="scientific">Sorangium cellulosum</name>
    <name type="common">Polyangium cellulosum</name>
    <dbReference type="NCBI Taxonomy" id="56"/>
    <lineage>
        <taxon>Bacteria</taxon>
        <taxon>Pseudomonadati</taxon>
        <taxon>Myxococcota</taxon>
        <taxon>Polyangia</taxon>
        <taxon>Polyangiales</taxon>
        <taxon>Polyangiaceae</taxon>
        <taxon>Sorangium</taxon>
    </lineage>
</organism>
<evidence type="ECO:0000313" key="1">
    <source>
        <dbReference type="EMBL" id="KYF75087.1"/>
    </source>
</evidence>
<accession>A0A150R4A6</accession>
<comment type="caution">
    <text evidence="1">The sequence shown here is derived from an EMBL/GenBank/DDBJ whole genome shotgun (WGS) entry which is preliminary data.</text>
</comment>